<organism evidence="1 2">
    <name type="scientific">Cloeon dipterum</name>
    <dbReference type="NCBI Taxonomy" id="197152"/>
    <lineage>
        <taxon>Eukaryota</taxon>
        <taxon>Metazoa</taxon>
        <taxon>Ecdysozoa</taxon>
        <taxon>Arthropoda</taxon>
        <taxon>Hexapoda</taxon>
        <taxon>Insecta</taxon>
        <taxon>Pterygota</taxon>
        <taxon>Palaeoptera</taxon>
        <taxon>Ephemeroptera</taxon>
        <taxon>Pisciforma</taxon>
        <taxon>Baetidae</taxon>
        <taxon>Cloeon</taxon>
    </lineage>
</organism>
<name>A0A8S1CJU5_9INSE</name>
<evidence type="ECO:0000313" key="2">
    <source>
        <dbReference type="Proteomes" id="UP000494165"/>
    </source>
</evidence>
<dbReference type="EMBL" id="CADEPI010000038">
    <property type="protein sequence ID" value="CAB3368500.1"/>
    <property type="molecule type" value="Genomic_DNA"/>
</dbReference>
<proteinExistence type="predicted"/>
<comment type="caution">
    <text evidence="1">The sequence shown here is derived from an EMBL/GenBank/DDBJ whole genome shotgun (WGS) entry which is preliminary data.</text>
</comment>
<sequence length="94" mass="10426">MFDAHNYLATDSTAAQWEVHDLLVESSQPKQLQLCEDGGSVTVMDMDLSWHRPALAEDAIISILQQAGNRRSSGDNEEGCCQERKGLVRQAVHD</sequence>
<dbReference type="Proteomes" id="UP000494165">
    <property type="component" value="Unassembled WGS sequence"/>
</dbReference>
<protein>
    <submittedName>
        <fullName evidence="1">Uncharacterized protein</fullName>
    </submittedName>
</protein>
<keyword evidence="2" id="KW-1185">Reference proteome</keyword>
<evidence type="ECO:0000313" key="1">
    <source>
        <dbReference type="EMBL" id="CAB3368500.1"/>
    </source>
</evidence>
<dbReference type="AlphaFoldDB" id="A0A8S1CJU5"/>
<reference evidence="1 2" key="1">
    <citation type="submission" date="2020-04" db="EMBL/GenBank/DDBJ databases">
        <authorList>
            <person name="Alioto T."/>
            <person name="Alioto T."/>
            <person name="Gomez Garrido J."/>
        </authorList>
    </citation>
    <scope>NUCLEOTIDE SEQUENCE [LARGE SCALE GENOMIC DNA]</scope>
</reference>
<gene>
    <name evidence="1" type="ORF">CLODIP_2_CD07197</name>
</gene>
<accession>A0A8S1CJU5</accession>